<gene>
    <name evidence="6" type="primary">mta</name>
    <name evidence="6" type="ORF">CLSA_c35860</name>
</gene>
<keyword evidence="1" id="KW-0805">Transcription regulation</keyword>
<dbReference type="GeneID" id="55475907"/>
<dbReference type="EMBL" id="CP006721">
    <property type="protein sequence ID" value="AGX44547.1"/>
    <property type="molecule type" value="Genomic_DNA"/>
</dbReference>
<dbReference type="InterPro" id="IPR000551">
    <property type="entry name" value="MerR-type_HTH_dom"/>
</dbReference>
<dbReference type="CDD" id="cd01106">
    <property type="entry name" value="HTH_TipAL-Mta"/>
    <property type="match status" value="1"/>
</dbReference>
<keyword evidence="2" id="KW-0238">DNA-binding</keyword>
<dbReference type="Gene3D" id="1.10.1660.10">
    <property type="match status" value="1"/>
</dbReference>
<protein>
    <submittedName>
        <fullName evidence="6">HTH-type transcriptional activator Mta</fullName>
    </submittedName>
</protein>
<dbReference type="InterPro" id="IPR036244">
    <property type="entry name" value="TipA-like_antibiotic-bd"/>
</dbReference>
<dbReference type="AlphaFoldDB" id="U5MYJ5"/>
<keyword evidence="4" id="KW-0804">Transcription</keyword>
<dbReference type="InterPro" id="IPR047057">
    <property type="entry name" value="MerR_fam"/>
</dbReference>
<dbReference type="GO" id="GO:0003677">
    <property type="term" value="F:DNA binding"/>
    <property type="evidence" value="ECO:0007669"/>
    <property type="project" value="UniProtKB-KW"/>
</dbReference>
<dbReference type="SUPFAM" id="SSF89082">
    <property type="entry name" value="Antibiotic binding domain of TipA-like multidrug resistance regulators"/>
    <property type="match status" value="1"/>
</dbReference>
<evidence type="ECO:0000256" key="3">
    <source>
        <dbReference type="ARBA" id="ARBA00023159"/>
    </source>
</evidence>
<dbReference type="PANTHER" id="PTHR30204">
    <property type="entry name" value="REDOX-CYCLING DRUG-SENSING TRANSCRIPTIONAL ACTIVATOR SOXR"/>
    <property type="match status" value="1"/>
</dbReference>
<dbReference type="Pfam" id="PF13411">
    <property type="entry name" value="MerR_1"/>
    <property type="match status" value="1"/>
</dbReference>
<keyword evidence="3" id="KW-0010">Activator</keyword>
<dbReference type="HOGENOM" id="CLU_060077_0_6_9"/>
<dbReference type="Proteomes" id="UP000017118">
    <property type="component" value="Chromosome"/>
</dbReference>
<evidence type="ECO:0000256" key="1">
    <source>
        <dbReference type="ARBA" id="ARBA00023015"/>
    </source>
</evidence>
<dbReference type="Gene3D" id="1.10.490.50">
    <property type="entry name" value="Antibiotic binding domain of TipA-like multidrug resistance regulators"/>
    <property type="match status" value="1"/>
</dbReference>
<proteinExistence type="predicted"/>
<dbReference type="SUPFAM" id="SSF46955">
    <property type="entry name" value="Putative DNA-binding domain"/>
    <property type="match status" value="1"/>
</dbReference>
<dbReference type="RefSeq" id="WP_022748014.1">
    <property type="nucleotide sequence ID" value="NC_022571.1"/>
</dbReference>
<accession>U5MYJ5</accession>
<dbReference type="InterPro" id="IPR012925">
    <property type="entry name" value="TipAS_dom"/>
</dbReference>
<dbReference type="eggNOG" id="COG0789">
    <property type="taxonomic scope" value="Bacteria"/>
</dbReference>
<reference evidence="6 7" key="1">
    <citation type="journal article" date="2013" name="Genome Announc.">
        <title>Complete Genome Sequence of the Solvent Producer Clostridium saccharobutylicum NCP262 (DSM 13864).</title>
        <authorList>
            <person name="Poehlein A."/>
            <person name="Hartwich K."/>
            <person name="Krabben P."/>
            <person name="Ehrenreich A."/>
            <person name="Liebl W."/>
            <person name="Durre P."/>
            <person name="Gottschalk G."/>
            <person name="Daniel R."/>
        </authorList>
    </citation>
    <scope>NUCLEOTIDE SEQUENCE [LARGE SCALE GENOMIC DNA]</scope>
    <source>
        <strain evidence="6">DSM 13864</strain>
    </source>
</reference>
<dbReference type="Pfam" id="PF07739">
    <property type="entry name" value="TipAS"/>
    <property type="match status" value="1"/>
</dbReference>
<dbReference type="PANTHER" id="PTHR30204:SF90">
    <property type="entry name" value="HTH-TYPE TRANSCRIPTIONAL ACTIVATOR MTA"/>
    <property type="match status" value="1"/>
</dbReference>
<name>U5MYJ5_CLOSA</name>
<dbReference type="InterPro" id="IPR009061">
    <property type="entry name" value="DNA-bd_dom_put_sf"/>
</dbReference>
<evidence type="ECO:0000256" key="2">
    <source>
        <dbReference type="ARBA" id="ARBA00023125"/>
    </source>
</evidence>
<feature type="domain" description="HTH merR-type" evidence="5">
    <location>
        <begin position="10"/>
        <end position="74"/>
    </location>
</feature>
<dbReference type="KEGG" id="csb:CLSA_c35860"/>
<sequence length="252" mass="29939">MKSQLKMVNEVAKLTGITVRALHYYDEINLLKPSDNYQAGYRLYSNEDVETLQQIMFLKEIGFELKQIKDIIHNPQFDKRRALENHKEILILKKKRIEELIKLVDSKLEGDSNLSFSEFDESSIIAKQKEYHEEVLKRWKNTQAYKEFEEKQSKRNNEFPDIDKAAKKIFGEIAECMESPPSCKKVQHLISLWQNYITENYYNCTNEILQCLASMYVEDERFKTYINSIDDDLAQYINEAINFYCESKKRKL</sequence>
<dbReference type="GO" id="GO:0003700">
    <property type="term" value="F:DNA-binding transcription factor activity"/>
    <property type="evidence" value="ECO:0007669"/>
    <property type="project" value="InterPro"/>
</dbReference>
<evidence type="ECO:0000313" key="6">
    <source>
        <dbReference type="EMBL" id="AGX44547.1"/>
    </source>
</evidence>
<dbReference type="PROSITE" id="PS50937">
    <property type="entry name" value="HTH_MERR_2"/>
    <property type="match status" value="1"/>
</dbReference>
<organism evidence="6 7">
    <name type="scientific">Clostridium saccharobutylicum DSM 13864</name>
    <dbReference type="NCBI Taxonomy" id="1345695"/>
    <lineage>
        <taxon>Bacteria</taxon>
        <taxon>Bacillati</taxon>
        <taxon>Bacillota</taxon>
        <taxon>Clostridia</taxon>
        <taxon>Eubacteriales</taxon>
        <taxon>Clostridiaceae</taxon>
        <taxon>Clostridium</taxon>
    </lineage>
</organism>
<dbReference type="PATRIC" id="fig|1345695.10.peg.1325"/>
<evidence type="ECO:0000259" key="5">
    <source>
        <dbReference type="PROSITE" id="PS50937"/>
    </source>
</evidence>
<dbReference type="SMART" id="SM00422">
    <property type="entry name" value="HTH_MERR"/>
    <property type="match status" value="1"/>
</dbReference>
<evidence type="ECO:0000313" key="7">
    <source>
        <dbReference type="Proteomes" id="UP000017118"/>
    </source>
</evidence>
<keyword evidence="7" id="KW-1185">Reference proteome</keyword>
<dbReference type="OrthoDB" id="9814833at2"/>
<evidence type="ECO:0000256" key="4">
    <source>
        <dbReference type="ARBA" id="ARBA00023163"/>
    </source>
</evidence>